<organism evidence="4 5">
    <name type="scientific">Pholiota conissans</name>
    <dbReference type="NCBI Taxonomy" id="109636"/>
    <lineage>
        <taxon>Eukaryota</taxon>
        <taxon>Fungi</taxon>
        <taxon>Dikarya</taxon>
        <taxon>Basidiomycota</taxon>
        <taxon>Agaricomycotina</taxon>
        <taxon>Agaricomycetes</taxon>
        <taxon>Agaricomycetidae</taxon>
        <taxon>Agaricales</taxon>
        <taxon>Agaricineae</taxon>
        <taxon>Strophariaceae</taxon>
        <taxon>Pholiota</taxon>
    </lineage>
</organism>
<evidence type="ECO:0000256" key="2">
    <source>
        <dbReference type="SAM" id="Phobius"/>
    </source>
</evidence>
<dbReference type="EMBL" id="MU155313">
    <property type="protein sequence ID" value="KAF9475934.1"/>
    <property type="molecule type" value="Genomic_DNA"/>
</dbReference>
<keyword evidence="2" id="KW-0472">Membrane</keyword>
<feature type="transmembrane region" description="Helical" evidence="2">
    <location>
        <begin position="257"/>
        <end position="281"/>
    </location>
</feature>
<feature type="transmembrane region" description="Helical" evidence="2">
    <location>
        <begin position="288"/>
        <end position="315"/>
    </location>
</feature>
<evidence type="ECO:0000313" key="5">
    <source>
        <dbReference type="Proteomes" id="UP000807469"/>
    </source>
</evidence>
<keyword evidence="2" id="KW-1133">Transmembrane helix</keyword>
<evidence type="ECO:0000259" key="3">
    <source>
        <dbReference type="Pfam" id="PF20153"/>
    </source>
</evidence>
<sequence>MGDSEKMTQNLRKVLSGHNSSATLSSNGASEIPSIRVEQPDDSDKEDTLSQSKISIGRRSRETSSASRGENFSHNDILGKDASSSTCENLRPWKAGEPYNYRPFTKDPWEHCRTLASKYDAEMCASWKAEVENLLIFAGLFSASVTAFTIESYKWLQPNPSSYSDQILSLIYIQLNPATGIQSLSMLSDSIPQGPTVRINIYWFLSLTLGLTTVLIGIISAQWLREYQREVSLSSKGRLALRQMRYEGLLFWQIPRIIAMLPLLLQAGFVLFLIGIAELLWMLNKTVAIVVTTFIGSVLIFLGTTIVLPALQYVFSSNELLHTPQCAFKSPQSLGFLRFVLFILRLTPHRLRIYLHQNSARFARLFNSSYHWTWSEFDIRWRELRDATSVSWGTPLDVKDSADITQALVWVVATYNEIADHLVSAFDCIQQLSLSVGIEVVRKTCGRSRSQAVEEFTNTLKDAADLTDDIKQEIATVAFLREYHELHPSLKAFYWESQIRLINSLSKTHYSNGWSPTQTQMTGLPEGMSLFNLSCLSVGNAPSRCSAATVSVLEIDCSTGRRPSCRYPENLAGRQVVNVRRGFQPRSRVRDSYGVDF</sequence>
<keyword evidence="5" id="KW-1185">Reference proteome</keyword>
<evidence type="ECO:0000256" key="1">
    <source>
        <dbReference type="SAM" id="MobiDB-lite"/>
    </source>
</evidence>
<feature type="domain" description="DUF6535" evidence="3">
    <location>
        <begin position="109"/>
        <end position="281"/>
    </location>
</feature>
<dbReference type="AlphaFoldDB" id="A0A9P5YWM6"/>
<evidence type="ECO:0000313" key="4">
    <source>
        <dbReference type="EMBL" id="KAF9475934.1"/>
    </source>
</evidence>
<accession>A0A9P5YWM6</accession>
<comment type="caution">
    <text evidence="4">The sequence shown here is derived from an EMBL/GenBank/DDBJ whole genome shotgun (WGS) entry which is preliminary data.</text>
</comment>
<feature type="compositionally biased region" description="Polar residues" evidence="1">
    <location>
        <begin position="7"/>
        <end position="29"/>
    </location>
</feature>
<name>A0A9P5YWM6_9AGAR</name>
<proteinExistence type="predicted"/>
<keyword evidence="2" id="KW-0812">Transmembrane</keyword>
<feature type="region of interest" description="Disordered" evidence="1">
    <location>
        <begin position="1"/>
        <end position="86"/>
    </location>
</feature>
<feature type="transmembrane region" description="Helical" evidence="2">
    <location>
        <begin position="199"/>
        <end position="224"/>
    </location>
</feature>
<dbReference type="Proteomes" id="UP000807469">
    <property type="component" value="Unassembled WGS sequence"/>
</dbReference>
<protein>
    <recommendedName>
        <fullName evidence="3">DUF6535 domain-containing protein</fullName>
    </recommendedName>
</protein>
<dbReference type="InterPro" id="IPR045338">
    <property type="entry name" value="DUF6535"/>
</dbReference>
<dbReference type="Pfam" id="PF20153">
    <property type="entry name" value="DUF6535"/>
    <property type="match status" value="1"/>
</dbReference>
<dbReference type="OrthoDB" id="3235960at2759"/>
<gene>
    <name evidence="4" type="ORF">BDN70DRAFT_203020</name>
</gene>
<reference evidence="4" key="1">
    <citation type="submission" date="2020-11" db="EMBL/GenBank/DDBJ databases">
        <authorList>
            <consortium name="DOE Joint Genome Institute"/>
            <person name="Ahrendt S."/>
            <person name="Riley R."/>
            <person name="Andreopoulos W."/>
            <person name="Labutti K."/>
            <person name="Pangilinan J."/>
            <person name="Ruiz-Duenas F.J."/>
            <person name="Barrasa J.M."/>
            <person name="Sanchez-Garcia M."/>
            <person name="Camarero S."/>
            <person name="Miyauchi S."/>
            <person name="Serrano A."/>
            <person name="Linde D."/>
            <person name="Babiker R."/>
            <person name="Drula E."/>
            <person name="Ayuso-Fernandez I."/>
            <person name="Pacheco R."/>
            <person name="Padilla G."/>
            <person name="Ferreira P."/>
            <person name="Barriuso J."/>
            <person name="Kellner H."/>
            <person name="Castanera R."/>
            <person name="Alfaro M."/>
            <person name="Ramirez L."/>
            <person name="Pisabarro A.G."/>
            <person name="Kuo A."/>
            <person name="Tritt A."/>
            <person name="Lipzen A."/>
            <person name="He G."/>
            <person name="Yan M."/>
            <person name="Ng V."/>
            <person name="Cullen D."/>
            <person name="Martin F."/>
            <person name="Rosso M.-N."/>
            <person name="Henrissat B."/>
            <person name="Hibbett D."/>
            <person name="Martinez A.T."/>
            <person name="Grigoriev I.V."/>
        </authorList>
    </citation>
    <scope>NUCLEOTIDE SEQUENCE</scope>
    <source>
        <strain evidence="4">CIRM-BRFM 674</strain>
    </source>
</reference>